<name>A0AAN4UQB2_9RHOB</name>
<feature type="chain" id="PRO_5042937725" evidence="1">
    <location>
        <begin position="30"/>
        <end position="154"/>
    </location>
</feature>
<dbReference type="Proteomes" id="UP000199541">
    <property type="component" value="Unassembled WGS sequence"/>
</dbReference>
<accession>A0AAN4UQB2</accession>
<reference evidence="2" key="1">
    <citation type="journal article" date="2014" name="Int. J. Syst. Evol. Microbiol.">
        <title>Complete genome sequence of Corynebacterium casei LMG S-19264T (=DSM 44701T), isolated from a smear-ripened cheese.</title>
        <authorList>
            <consortium name="US DOE Joint Genome Institute (JGI-PGF)"/>
            <person name="Walter F."/>
            <person name="Albersmeier A."/>
            <person name="Kalinowski J."/>
            <person name="Ruckert C."/>
        </authorList>
    </citation>
    <scope>NUCLEOTIDE SEQUENCE</scope>
    <source>
        <strain evidence="2">CGMCC 1.10859</strain>
    </source>
</reference>
<dbReference type="RefSeq" id="WP_035843518.1">
    <property type="nucleotide sequence ID" value="NZ_BNAB01000004.1"/>
</dbReference>
<proteinExistence type="predicted"/>
<feature type="signal peptide" evidence="1">
    <location>
        <begin position="1"/>
        <end position="29"/>
    </location>
</feature>
<sequence length="154" mass="16336">MRLVSRAVRPAAAALALSLALVLPAAARAGTALTFGIYLWATQGESPTRAQYLSIADGKTEIETDGPAGYKSTTHPTTKPETALIEAAIESRMKALTLHPGPAPAIPYVVIEWNFSQDQTHSEGRGVYALKDVPPSVLALQKKMFGATYEGEGN</sequence>
<keyword evidence="4" id="KW-1185">Reference proteome</keyword>
<protein>
    <submittedName>
        <fullName evidence="2">Uncharacterized protein</fullName>
    </submittedName>
</protein>
<evidence type="ECO:0000313" key="2">
    <source>
        <dbReference type="EMBL" id="GHE00635.1"/>
    </source>
</evidence>
<evidence type="ECO:0000313" key="5">
    <source>
        <dbReference type="Proteomes" id="UP000634647"/>
    </source>
</evidence>
<reference evidence="3 4" key="2">
    <citation type="submission" date="2016-10" db="EMBL/GenBank/DDBJ databases">
        <authorList>
            <person name="Varghese N."/>
            <person name="Submissions S."/>
        </authorList>
    </citation>
    <scope>NUCLEOTIDE SEQUENCE [LARGE SCALE GENOMIC DNA]</scope>
    <source>
        <strain evidence="3 4">DSM 24802</strain>
    </source>
</reference>
<dbReference type="Proteomes" id="UP000634647">
    <property type="component" value="Unassembled WGS sequence"/>
</dbReference>
<reference evidence="2" key="3">
    <citation type="submission" date="2023-06" db="EMBL/GenBank/DDBJ databases">
        <authorList>
            <person name="Sun Q."/>
            <person name="Zhou Y."/>
        </authorList>
    </citation>
    <scope>NUCLEOTIDE SEQUENCE</scope>
    <source>
        <strain evidence="2">CGMCC 1.10859</strain>
    </source>
</reference>
<gene>
    <name evidence="2" type="ORF">GCM10008024_12940</name>
    <name evidence="3" type="ORF">SAMN05444006_10521</name>
</gene>
<comment type="caution">
    <text evidence="2">The sequence shown here is derived from an EMBL/GenBank/DDBJ whole genome shotgun (WGS) entry which is preliminary data.</text>
</comment>
<evidence type="ECO:0000313" key="3">
    <source>
        <dbReference type="EMBL" id="SDW58513.1"/>
    </source>
</evidence>
<keyword evidence="1" id="KW-0732">Signal</keyword>
<organism evidence="2 5">
    <name type="scientific">Allgaiera indica</name>
    <dbReference type="NCBI Taxonomy" id="765699"/>
    <lineage>
        <taxon>Bacteria</taxon>
        <taxon>Pseudomonadati</taxon>
        <taxon>Pseudomonadota</taxon>
        <taxon>Alphaproteobacteria</taxon>
        <taxon>Rhodobacterales</taxon>
        <taxon>Paracoccaceae</taxon>
        <taxon>Allgaiera</taxon>
    </lineage>
</organism>
<evidence type="ECO:0000313" key="4">
    <source>
        <dbReference type="Proteomes" id="UP000199541"/>
    </source>
</evidence>
<dbReference type="EMBL" id="FNOB01000005">
    <property type="protein sequence ID" value="SDW58513.1"/>
    <property type="molecule type" value="Genomic_DNA"/>
</dbReference>
<dbReference type="EMBL" id="BNAB01000004">
    <property type="protein sequence ID" value="GHE00635.1"/>
    <property type="molecule type" value="Genomic_DNA"/>
</dbReference>
<evidence type="ECO:0000256" key="1">
    <source>
        <dbReference type="SAM" id="SignalP"/>
    </source>
</evidence>
<dbReference type="AlphaFoldDB" id="A0AAN4UQB2"/>